<evidence type="ECO:0000313" key="3">
    <source>
        <dbReference type="Proteomes" id="UP000308330"/>
    </source>
</evidence>
<sequence>MASYFDKVEQEKNFLAIINGSTDVDKYVSWSTYIEFCHGYKDGTAQGTRLEYTAYLQYWDGSSWTNVDHHTGYFSYSSCFNWSLTGRKAGSYRIRTVYYFKGSSYVNRTSAFIVER</sequence>
<reference evidence="1 3" key="1">
    <citation type="submission" date="2019-04" db="EMBL/GenBank/DDBJ databases">
        <title>Lysinibacillus genome sequencing.</title>
        <authorList>
            <person name="Dunlap C."/>
        </authorList>
    </citation>
    <scope>NUCLEOTIDE SEQUENCE [LARGE SCALE GENOMIC DNA]</scope>
    <source>
        <strain evidence="1 3">KCTC 33042</strain>
    </source>
</reference>
<evidence type="ECO:0000313" key="1">
    <source>
        <dbReference type="EMBL" id="TKI49740.1"/>
    </source>
</evidence>
<accession>A0ABY2T132</accession>
<comment type="caution">
    <text evidence="1">The sequence shown here is derived from an EMBL/GenBank/DDBJ whole genome shotgun (WGS) entry which is preliminary data.</text>
</comment>
<proteinExistence type="predicted"/>
<name>A0ABY2T132_9BACI</name>
<dbReference type="Proteomes" id="UP000308330">
    <property type="component" value="Unassembled WGS sequence"/>
</dbReference>
<dbReference type="EMBL" id="SZPT01000001">
    <property type="protein sequence ID" value="TKI49740.1"/>
    <property type="molecule type" value="Genomic_DNA"/>
</dbReference>
<evidence type="ECO:0000313" key="2">
    <source>
        <dbReference type="EMBL" id="TKI49741.1"/>
    </source>
</evidence>
<dbReference type="RefSeq" id="WP_108029966.1">
    <property type="nucleotide sequence ID" value="NZ_PYUE01000002.1"/>
</dbReference>
<keyword evidence="3" id="KW-1185">Reference proteome</keyword>
<organism evidence="1 3">
    <name type="scientific">Lysinibacillus tabacifolii</name>
    <dbReference type="NCBI Taxonomy" id="1173107"/>
    <lineage>
        <taxon>Bacteria</taxon>
        <taxon>Bacillati</taxon>
        <taxon>Bacillota</taxon>
        <taxon>Bacilli</taxon>
        <taxon>Bacillales</taxon>
        <taxon>Bacillaceae</taxon>
        <taxon>Lysinibacillus</taxon>
    </lineage>
</organism>
<protein>
    <submittedName>
        <fullName evidence="1">Uncharacterized protein</fullName>
    </submittedName>
</protein>
<gene>
    <name evidence="1" type="ORF">FC748_00490</name>
    <name evidence="2" type="ORF">FC748_00495</name>
</gene>
<dbReference type="EMBL" id="SZPT01000001">
    <property type="protein sequence ID" value="TKI49741.1"/>
    <property type="molecule type" value="Genomic_DNA"/>
</dbReference>